<accession>W2UQJ8</accession>
<dbReference type="EMBL" id="AYXY01000009">
    <property type="protein sequence ID" value="ETN96430.1"/>
    <property type="molecule type" value="Genomic_DNA"/>
</dbReference>
<dbReference type="PIRSF" id="PIRSF018266">
    <property type="entry name" value="FecR"/>
    <property type="match status" value="1"/>
</dbReference>
<reference evidence="5" key="1">
    <citation type="submission" date="2013-11" db="EMBL/GenBank/DDBJ databases">
        <title>Draft genome sequence from a member of Zhouia, isolated tidal flat.</title>
        <authorList>
            <person name="Jin H."/>
            <person name="Jeon C.O."/>
        </authorList>
    </citation>
    <scope>NUCLEOTIDE SEQUENCE [LARGE SCALE GENOMIC DNA]</scope>
    <source>
        <strain evidence="5">AD3</strain>
    </source>
</reference>
<dbReference type="InterPro" id="IPR006860">
    <property type="entry name" value="FecR"/>
</dbReference>
<dbReference type="Proteomes" id="UP000018850">
    <property type="component" value="Unassembled WGS sequence"/>
</dbReference>
<keyword evidence="1" id="KW-1133">Transmembrane helix</keyword>
<dbReference type="Pfam" id="PF16344">
    <property type="entry name" value="FecR_C"/>
    <property type="match status" value="1"/>
</dbReference>
<dbReference type="AlphaFoldDB" id="W2UQJ8"/>
<reference evidence="4 5" key="2">
    <citation type="journal article" date="2016" name="Genome Announc.">
        <title>Draft Genome Sequence of Zhouia amylolytica AD3, Isolated from Tidal Flat Sediment.</title>
        <authorList>
            <person name="Jia B."/>
            <person name="Jin H.M."/>
            <person name="Lee H.J."/>
            <person name="Jeon C.O."/>
        </authorList>
    </citation>
    <scope>NUCLEOTIDE SEQUENCE [LARGE SCALE GENOMIC DNA]</scope>
    <source>
        <strain evidence="4 5">AD3</strain>
    </source>
</reference>
<evidence type="ECO:0000313" key="5">
    <source>
        <dbReference type="Proteomes" id="UP000018850"/>
    </source>
</evidence>
<feature type="domain" description="FecR protein" evidence="2">
    <location>
        <begin position="160"/>
        <end position="255"/>
    </location>
</feature>
<dbReference type="FunFam" id="2.60.120.1440:FF:000001">
    <property type="entry name" value="Putative anti-sigma factor"/>
    <property type="match status" value="1"/>
</dbReference>
<keyword evidence="5" id="KW-1185">Reference proteome</keyword>
<dbReference type="eggNOG" id="COG3712">
    <property type="taxonomic scope" value="Bacteria"/>
</dbReference>
<dbReference type="InterPro" id="IPR032508">
    <property type="entry name" value="FecR_C"/>
</dbReference>
<evidence type="ECO:0000313" key="4">
    <source>
        <dbReference type="EMBL" id="ETN96430.1"/>
    </source>
</evidence>
<dbReference type="Gene3D" id="2.60.120.1440">
    <property type="match status" value="1"/>
</dbReference>
<dbReference type="Pfam" id="PF04773">
    <property type="entry name" value="FecR"/>
    <property type="match status" value="1"/>
</dbReference>
<name>W2UQJ8_9FLAO</name>
<feature type="transmembrane region" description="Helical" evidence="1">
    <location>
        <begin position="78"/>
        <end position="95"/>
    </location>
</feature>
<comment type="caution">
    <text evidence="4">The sequence shown here is derived from an EMBL/GenBank/DDBJ whole genome shotgun (WGS) entry which is preliminary data.</text>
</comment>
<dbReference type="PANTHER" id="PTHR30273:SF2">
    <property type="entry name" value="PROTEIN FECR"/>
    <property type="match status" value="1"/>
</dbReference>
<dbReference type="InterPro" id="IPR012373">
    <property type="entry name" value="Ferrdict_sens_TM"/>
</dbReference>
<dbReference type="Gene3D" id="3.55.50.30">
    <property type="match status" value="1"/>
</dbReference>
<evidence type="ECO:0000259" key="2">
    <source>
        <dbReference type="Pfam" id="PF04773"/>
    </source>
</evidence>
<evidence type="ECO:0000256" key="1">
    <source>
        <dbReference type="SAM" id="Phobius"/>
    </source>
</evidence>
<evidence type="ECO:0008006" key="6">
    <source>
        <dbReference type="Google" id="ProtNLM"/>
    </source>
</evidence>
<keyword evidence="1" id="KW-0812">Transmembrane</keyword>
<sequence length="370" mass="42672">MEVRKLIEKFLAGNCSREDLRTLEEYLSDPDQKDINEDFYNLWKEKSAIIDYDKSSQIWRKLESVIDSKTVNNNLRTVYKYAAALVLFFGIAYFYTMSKNQDSALDSEITITQGDGTEEKIIVIDSGYVYDESGEVIAHRKNEKIYFFKKANNQEVQFNTIKVPNGKKIEIVLPDSSQVYLNGGTVFKFPMSFGNKESRLVELKGEAYFSVHKDTRKPFIVSTENFSTRVFGTIFNIEAYPNDDHVSVVLLEGSVGVYSEKLQDDLKMITPNHLASYSKNDASIEIRKVSVEDHIAWVNGVLLFRNESFKKIREKLEIHYGVPVKNHNMALEDRKFSGRFENESIEEVLKVIQGLAPFEYEYKNEVITIK</sequence>
<dbReference type="PANTHER" id="PTHR30273">
    <property type="entry name" value="PERIPLASMIC SIGNAL SENSOR AND SIGMA FACTOR ACTIVATOR FECR-RELATED"/>
    <property type="match status" value="1"/>
</dbReference>
<keyword evidence="1" id="KW-0472">Membrane</keyword>
<proteinExistence type="predicted"/>
<evidence type="ECO:0000259" key="3">
    <source>
        <dbReference type="Pfam" id="PF16344"/>
    </source>
</evidence>
<organism evidence="4 5">
    <name type="scientific">Zhouia amylolytica AD3</name>
    <dbReference type="NCBI Taxonomy" id="1286632"/>
    <lineage>
        <taxon>Bacteria</taxon>
        <taxon>Pseudomonadati</taxon>
        <taxon>Bacteroidota</taxon>
        <taxon>Flavobacteriia</taxon>
        <taxon>Flavobacteriales</taxon>
        <taxon>Flavobacteriaceae</taxon>
        <taxon>Zhouia</taxon>
    </lineage>
</organism>
<dbReference type="GO" id="GO:0016989">
    <property type="term" value="F:sigma factor antagonist activity"/>
    <property type="evidence" value="ECO:0007669"/>
    <property type="project" value="TreeGrafter"/>
</dbReference>
<dbReference type="RefSeq" id="WP_038262441.1">
    <property type="nucleotide sequence ID" value="NZ_AYXY01000009.1"/>
</dbReference>
<protein>
    <recommendedName>
        <fullName evidence="6">FecR family protein</fullName>
    </recommendedName>
</protein>
<gene>
    <name evidence="4" type="ORF">P278_06980</name>
</gene>
<feature type="domain" description="Protein FecR C-terminal" evidence="3">
    <location>
        <begin position="302"/>
        <end position="369"/>
    </location>
</feature>